<protein>
    <submittedName>
        <fullName evidence="2">Uncharacterized protein</fullName>
    </submittedName>
</protein>
<feature type="region of interest" description="Disordered" evidence="1">
    <location>
        <begin position="131"/>
        <end position="242"/>
    </location>
</feature>
<organism evidence="2 3">
    <name type="scientific">Sporothrix epigloea</name>
    <dbReference type="NCBI Taxonomy" id="1892477"/>
    <lineage>
        <taxon>Eukaryota</taxon>
        <taxon>Fungi</taxon>
        <taxon>Dikarya</taxon>
        <taxon>Ascomycota</taxon>
        <taxon>Pezizomycotina</taxon>
        <taxon>Sordariomycetes</taxon>
        <taxon>Sordariomycetidae</taxon>
        <taxon>Ophiostomatales</taxon>
        <taxon>Ophiostomataceae</taxon>
        <taxon>Sporothrix</taxon>
    </lineage>
</organism>
<name>A0ABP0E1J4_9PEZI</name>
<comment type="caution">
    <text evidence="2">The sequence shown here is derived from an EMBL/GenBank/DDBJ whole genome shotgun (WGS) entry which is preliminary data.</text>
</comment>
<sequence>MAEVSAEMLVPAASDDVDFSLDIPGAEVVVEDLDFELGEGNEGASLEQDDGDGPTSTLETIEIAADVDEIGYEDDEGHADPVPESTVEADYHIEESDTSVHEKAGDELDYEGVEIVETTITTHDDIYNLGKTEHQDNVEEETKMDFGFDEGGDSRLEEGDYDEPDEIDHGDFDQDDDSLANNVKDDGSEIADDREEDDENSEDGEGGKNEDGDEEDDDVFGHDVDGEDNIDENTPSETGFDELRNMYPASTFHVVVTWGRQMCPLFKMPGEENPDSFYLDDYEAMNYPLSKFLQTIRTSISSWVDASDEIYIRVEELGLEFGETTTEALLSQVTFHNLLALHSTLAKNDDTDAAKGVHITLSTRSNCLLRLKELVGGAGSGKGLSWFQSGSPQKEELSDESLEAEAESDDSSRDDELEDAFEEALDEDVEEEEDDGDDGDEDHDEDVGIDVDVTGSPGEQSVASQSFAEAAAKESGGTTLETPIAEDQDSANTGAIDEADYVDYTNDDDDDPFNSVLQDPERLSEMATPHADFEDDPSFAADEDDHLSGLDGGLADNEQQNYPELSEDINEGLAEHHEEGAIAHTLDDLESVKQNSAYHGENGDDFLDLHGDTHDSEARAETQQANAKADTEESVGSSATATMDHDEIDYEEHHTAGTKENAPPSSTVDEIDWDDELKKAASTSPSVSGKRTREIDETGDALLDEIPDFKRQRNNQTPP</sequence>
<keyword evidence="3" id="KW-1185">Reference proteome</keyword>
<reference evidence="2 3" key="1">
    <citation type="submission" date="2024-01" db="EMBL/GenBank/DDBJ databases">
        <authorList>
            <person name="Allen C."/>
            <person name="Tagirdzhanova G."/>
        </authorList>
    </citation>
    <scope>NUCLEOTIDE SEQUENCE [LARGE SCALE GENOMIC DNA]</scope>
    <source>
        <strain evidence="2 3">CBS 573.63</strain>
    </source>
</reference>
<evidence type="ECO:0000313" key="2">
    <source>
        <dbReference type="EMBL" id="CAK7274433.1"/>
    </source>
</evidence>
<evidence type="ECO:0000256" key="1">
    <source>
        <dbReference type="SAM" id="MobiDB-lite"/>
    </source>
</evidence>
<dbReference type="InterPro" id="IPR018822">
    <property type="entry name" value="UPF0646"/>
</dbReference>
<evidence type="ECO:0000313" key="3">
    <source>
        <dbReference type="Proteomes" id="UP001642501"/>
    </source>
</evidence>
<feature type="region of interest" description="Disordered" evidence="1">
    <location>
        <begin position="37"/>
        <end position="56"/>
    </location>
</feature>
<dbReference type="Pfam" id="PF10336">
    <property type="entry name" value="DUF2420"/>
    <property type="match status" value="1"/>
</dbReference>
<feature type="compositionally biased region" description="Acidic residues" evidence="1">
    <location>
        <begin position="497"/>
        <end position="512"/>
    </location>
</feature>
<dbReference type="EMBL" id="CAWUOM010000167">
    <property type="protein sequence ID" value="CAK7274433.1"/>
    <property type="molecule type" value="Genomic_DNA"/>
</dbReference>
<proteinExistence type="predicted"/>
<feature type="compositionally biased region" description="Acidic residues" evidence="1">
    <location>
        <begin position="397"/>
        <end position="449"/>
    </location>
</feature>
<feature type="compositionally biased region" description="Basic and acidic residues" evidence="1">
    <location>
        <begin position="607"/>
        <end position="620"/>
    </location>
</feature>
<accession>A0ABP0E1J4</accession>
<feature type="compositionally biased region" description="Acidic residues" evidence="1">
    <location>
        <begin position="697"/>
        <end position="706"/>
    </location>
</feature>
<gene>
    <name evidence="2" type="ORF">SEPCBS57363_006159</name>
</gene>
<feature type="region of interest" description="Disordered" evidence="1">
    <location>
        <begin position="382"/>
        <end position="719"/>
    </location>
</feature>
<feature type="compositionally biased region" description="Acidic residues" evidence="1">
    <location>
        <begin position="533"/>
        <end position="545"/>
    </location>
</feature>
<feature type="compositionally biased region" description="Basic and acidic residues" evidence="1">
    <location>
        <begin position="131"/>
        <end position="158"/>
    </location>
</feature>
<feature type="compositionally biased region" description="Polar residues" evidence="1">
    <location>
        <begin position="457"/>
        <end position="467"/>
    </location>
</feature>
<feature type="compositionally biased region" description="Acidic residues" evidence="1">
    <location>
        <begin position="188"/>
        <end position="204"/>
    </location>
</feature>
<feature type="compositionally biased region" description="Basic and acidic residues" evidence="1">
    <location>
        <begin position="573"/>
        <end position="591"/>
    </location>
</feature>
<dbReference type="Proteomes" id="UP001642501">
    <property type="component" value="Unassembled WGS sequence"/>
</dbReference>